<feature type="binding site" evidence="5">
    <location>
        <position position="351"/>
    </location>
    <ligand>
        <name>substrate</name>
    </ligand>
</feature>
<feature type="binding site" evidence="5">
    <location>
        <position position="317"/>
    </location>
    <ligand>
        <name>substrate</name>
    </ligand>
</feature>
<accession>A0A6A7K6Y7</accession>
<dbReference type="SUPFAM" id="SSF50621">
    <property type="entry name" value="Alanine racemase C-terminal domain-like"/>
    <property type="match status" value="1"/>
</dbReference>
<comment type="cofactor">
    <cofactor evidence="1 5 7 8">
        <name>pyridoxal 5'-phosphate</name>
        <dbReference type="ChEBI" id="CHEBI:597326"/>
    </cofactor>
</comment>
<comment type="caution">
    <text evidence="10">The sequence shown here is derived from an EMBL/GenBank/DDBJ whole genome shotgun (WGS) entry which is preliminary data.</text>
</comment>
<feature type="binding site" evidence="5">
    <location>
        <position position="235"/>
    </location>
    <ligand>
        <name>pyridoxal 5'-phosphate</name>
        <dbReference type="ChEBI" id="CHEBI:597326"/>
    </ligand>
</feature>
<dbReference type="NCBIfam" id="TIGR01048">
    <property type="entry name" value="lysA"/>
    <property type="match status" value="1"/>
</dbReference>
<evidence type="ECO:0000256" key="6">
    <source>
        <dbReference type="NCBIfam" id="TIGR01048"/>
    </source>
</evidence>
<evidence type="ECO:0000256" key="3">
    <source>
        <dbReference type="ARBA" id="ARBA00022898"/>
    </source>
</evidence>
<protein>
    <recommendedName>
        <fullName evidence="5 6">Diaminopimelate decarboxylase</fullName>
        <shortName evidence="5">DAP decarboxylase</shortName>
        <shortName evidence="5">DAPDC</shortName>
        <ecNumber evidence="5 6">4.1.1.20</ecNumber>
    </recommendedName>
</protein>
<dbReference type="CDD" id="cd06828">
    <property type="entry name" value="PLPDE_III_DapDC"/>
    <property type="match status" value="1"/>
</dbReference>
<evidence type="ECO:0000259" key="9">
    <source>
        <dbReference type="Pfam" id="PF02784"/>
    </source>
</evidence>
<evidence type="ECO:0000256" key="1">
    <source>
        <dbReference type="ARBA" id="ARBA00001933"/>
    </source>
</evidence>
<feature type="binding site" evidence="5">
    <location>
        <position position="378"/>
    </location>
    <ligand>
        <name>pyridoxal 5'-phosphate</name>
        <dbReference type="ChEBI" id="CHEBI:597326"/>
    </ligand>
</feature>
<dbReference type="FunFam" id="3.20.20.10:FF:000003">
    <property type="entry name" value="Diaminopimelate decarboxylase"/>
    <property type="match status" value="1"/>
</dbReference>
<feature type="modified residue" description="N6-(pyridoxal phosphate)lysine" evidence="5 7">
    <location>
        <position position="56"/>
    </location>
</feature>
<dbReference type="UniPathway" id="UPA00034">
    <property type="reaction ID" value="UER00027"/>
</dbReference>
<sequence>MTKNYIFSNHDTVKLAKKYGTPLYAISEDIIRDNANGIIEAFDKQNIDYEINYAGKAFLNMTMCKIINDLGLSLDVVSGGELFTAYEAGFPMNKVCLHGSNKSISEMKMAIEYNVGKIVVDSEYELKLLNDLCKKAKTKKNVFLRVSPGIEAHTHEYVQTGRVDSKFGIPLKLVKSLFEDNKDLEFVNIIGLHCHIGSQIYDERPFLITSAIMLDLMKELKANGHIINELNLGGGFGIPYLKDDSIFEIEIYLDKLLEAVRNKCKENGLDIPKLIVEPGRYIIGTAGITLYEVGTIKEIPHTRKYVSVDGGMADNPRPALYNALHHAIVANKVNFSEEDEELVTISGKCCETDTLISDILLPNPVAGDILAVLNTGAYNYSMASNYNRLPKPAVVLLKGDKDEVIVERETYEDIVSKDRVPSWYK</sequence>
<comment type="similarity">
    <text evidence="5">Belongs to the Orn/Lys/Arg decarboxylase class-II family. LysA subfamily.</text>
</comment>
<dbReference type="PRINTS" id="PR01179">
    <property type="entry name" value="ODADCRBXLASE"/>
</dbReference>
<evidence type="ECO:0000256" key="7">
    <source>
        <dbReference type="PIRSR" id="PIRSR600183-50"/>
    </source>
</evidence>
<dbReference type="PANTHER" id="PTHR43727:SF2">
    <property type="entry name" value="GROUP IV DECARBOXYLASE"/>
    <property type="match status" value="1"/>
</dbReference>
<dbReference type="InterPro" id="IPR000183">
    <property type="entry name" value="Orn/DAP/Arg_de-COase"/>
</dbReference>
<dbReference type="Gene3D" id="2.40.37.10">
    <property type="entry name" value="Lyase, Ornithine Decarboxylase, Chain A, domain 1"/>
    <property type="match status" value="1"/>
</dbReference>
<feature type="active site" description="Proton donor" evidence="7">
    <location>
        <position position="350"/>
    </location>
</feature>
<keyword evidence="11" id="KW-1185">Reference proteome</keyword>
<dbReference type="EMBL" id="WHNX01000006">
    <property type="protein sequence ID" value="MPW25196.1"/>
    <property type="molecule type" value="Genomic_DNA"/>
</dbReference>
<feature type="domain" description="Orn/DAP/Arg decarboxylase 2 N-terminal" evidence="9">
    <location>
        <begin position="40"/>
        <end position="283"/>
    </location>
</feature>
<comment type="catalytic activity">
    <reaction evidence="5 8">
        <text>meso-2,6-diaminopimelate + H(+) = L-lysine + CO2</text>
        <dbReference type="Rhea" id="RHEA:15101"/>
        <dbReference type="ChEBI" id="CHEBI:15378"/>
        <dbReference type="ChEBI" id="CHEBI:16526"/>
        <dbReference type="ChEBI" id="CHEBI:32551"/>
        <dbReference type="ChEBI" id="CHEBI:57791"/>
        <dbReference type="EC" id="4.1.1.20"/>
    </reaction>
</comment>
<organism evidence="10 11">
    <name type="scientific">Alkalibaculum sporogenes</name>
    <dbReference type="NCBI Taxonomy" id="2655001"/>
    <lineage>
        <taxon>Bacteria</taxon>
        <taxon>Bacillati</taxon>
        <taxon>Bacillota</taxon>
        <taxon>Clostridia</taxon>
        <taxon>Eubacteriales</taxon>
        <taxon>Eubacteriaceae</taxon>
        <taxon>Alkalibaculum</taxon>
    </lineage>
</organism>
<comment type="pathway">
    <text evidence="5 8">Amino-acid biosynthesis; L-lysine biosynthesis via DAP pathway; L-lysine from DL-2,6-diaminopimelate: step 1/1.</text>
</comment>
<feature type="binding site" evidence="5">
    <location>
        <begin position="277"/>
        <end position="280"/>
    </location>
    <ligand>
        <name>pyridoxal 5'-phosphate</name>
        <dbReference type="ChEBI" id="CHEBI:597326"/>
    </ligand>
</feature>
<comment type="function">
    <text evidence="5">Specifically catalyzes the decarboxylation of meso-diaminopimelate (meso-DAP) to L-lysine.</text>
</comment>
<dbReference type="HAMAP" id="MF_02120">
    <property type="entry name" value="LysA"/>
    <property type="match status" value="1"/>
</dbReference>
<feature type="binding site" evidence="5">
    <location>
        <position position="321"/>
    </location>
    <ligand>
        <name>substrate</name>
    </ligand>
</feature>
<evidence type="ECO:0000256" key="2">
    <source>
        <dbReference type="ARBA" id="ARBA00022793"/>
    </source>
</evidence>
<name>A0A6A7K6Y7_9FIRM</name>
<evidence type="ECO:0000256" key="8">
    <source>
        <dbReference type="RuleBase" id="RU003738"/>
    </source>
</evidence>
<keyword evidence="5" id="KW-0028">Amino-acid biosynthesis</keyword>
<proteinExistence type="inferred from homology"/>
<gene>
    <name evidence="5 10" type="primary">lysA</name>
    <name evidence="10" type="ORF">GC105_05250</name>
</gene>
<dbReference type="Pfam" id="PF02784">
    <property type="entry name" value="Orn_Arg_deC_N"/>
    <property type="match status" value="1"/>
</dbReference>
<keyword evidence="5 8" id="KW-0457">Lysine biosynthesis</keyword>
<dbReference type="InterPro" id="IPR029066">
    <property type="entry name" value="PLP-binding_barrel"/>
</dbReference>
<evidence type="ECO:0000256" key="4">
    <source>
        <dbReference type="ARBA" id="ARBA00023239"/>
    </source>
</evidence>
<keyword evidence="4 5" id="KW-0456">Lyase</keyword>
<dbReference type="AlphaFoldDB" id="A0A6A7K6Y7"/>
<dbReference type="InterPro" id="IPR009006">
    <property type="entry name" value="Ala_racemase/Decarboxylase_C"/>
</dbReference>
<comment type="subunit">
    <text evidence="5">Homodimer.</text>
</comment>
<feature type="binding site" evidence="5">
    <location>
        <position position="280"/>
    </location>
    <ligand>
        <name>substrate</name>
    </ligand>
</feature>
<dbReference type="RefSeq" id="WP_152802455.1">
    <property type="nucleotide sequence ID" value="NZ_WHNX01000006.1"/>
</dbReference>
<evidence type="ECO:0000313" key="10">
    <source>
        <dbReference type="EMBL" id="MPW25196.1"/>
    </source>
</evidence>
<dbReference type="GO" id="GO:0009089">
    <property type="term" value="P:lysine biosynthetic process via diaminopimelate"/>
    <property type="evidence" value="ECO:0007669"/>
    <property type="project" value="UniProtKB-UniRule"/>
</dbReference>
<feature type="binding site" evidence="5">
    <location>
        <position position="378"/>
    </location>
    <ligand>
        <name>substrate</name>
    </ligand>
</feature>
<keyword evidence="3 5" id="KW-0663">Pyridoxal phosphate</keyword>
<dbReference type="PANTHER" id="PTHR43727">
    <property type="entry name" value="DIAMINOPIMELATE DECARBOXYLASE"/>
    <property type="match status" value="1"/>
</dbReference>
<dbReference type="EC" id="4.1.1.20" evidence="5 6"/>
<dbReference type="PRINTS" id="PR01181">
    <property type="entry name" value="DAPDCRBXLASE"/>
</dbReference>
<dbReference type="SUPFAM" id="SSF51419">
    <property type="entry name" value="PLP-binding barrel"/>
    <property type="match status" value="1"/>
</dbReference>
<dbReference type="InterPro" id="IPR022644">
    <property type="entry name" value="De-COase2_N"/>
</dbReference>
<dbReference type="InterPro" id="IPR002986">
    <property type="entry name" value="DAP_deCOOHase_LysA"/>
</dbReference>
<reference evidence="10 11" key="1">
    <citation type="submission" date="2019-10" db="EMBL/GenBank/DDBJ databases">
        <title>Alkalibaculum tamaniensis sp.nov., a new alkaliphilic acetogen, isolated on methoxylated aromatics from a mud volcano.</title>
        <authorList>
            <person name="Khomyakova M.A."/>
            <person name="Merkel A.Y."/>
            <person name="Bonch-Osmolovskaya E.A."/>
            <person name="Slobodkin A.I."/>
        </authorList>
    </citation>
    <scope>NUCLEOTIDE SEQUENCE [LARGE SCALE GENOMIC DNA]</scope>
    <source>
        <strain evidence="10 11">M08DMB</strain>
    </source>
</reference>
<keyword evidence="2 5" id="KW-0210">Decarboxylase</keyword>
<dbReference type="Gene3D" id="3.20.20.10">
    <property type="entry name" value="Alanine racemase"/>
    <property type="match status" value="1"/>
</dbReference>
<dbReference type="GO" id="GO:0030170">
    <property type="term" value="F:pyridoxal phosphate binding"/>
    <property type="evidence" value="ECO:0007669"/>
    <property type="project" value="UniProtKB-UniRule"/>
</dbReference>
<evidence type="ECO:0000256" key="5">
    <source>
        <dbReference type="HAMAP-Rule" id="MF_02120"/>
    </source>
</evidence>
<dbReference type="Proteomes" id="UP000440004">
    <property type="component" value="Unassembled WGS sequence"/>
</dbReference>
<evidence type="ECO:0000313" key="11">
    <source>
        <dbReference type="Proteomes" id="UP000440004"/>
    </source>
</evidence>
<dbReference type="GO" id="GO:0008836">
    <property type="term" value="F:diaminopimelate decarboxylase activity"/>
    <property type="evidence" value="ECO:0007669"/>
    <property type="project" value="UniProtKB-UniRule"/>
</dbReference>